<keyword evidence="1" id="KW-0472">Membrane</keyword>
<protein>
    <recommendedName>
        <fullName evidence="2">Novel STAND NTPase 1 domain-containing protein</fullName>
    </recommendedName>
</protein>
<accession>A0A1Z4KSC1</accession>
<feature type="transmembrane region" description="Helical" evidence="1">
    <location>
        <begin position="68"/>
        <end position="90"/>
    </location>
</feature>
<reference evidence="3 4" key="1">
    <citation type="submission" date="2017-06" db="EMBL/GenBank/DDBJ databases">
        <title>Genome sequencing of cyanobaciteial culture collection at National Institute for Environmental Studies (NIES).</title>
        <authorList>
            <person name="Hirose Y."/>
            <person name="Shimura Y."/>
            <person name="Fujisawa T."/>
            <person name="Nakamura Y."/>
            <person name="Kawachi M."/>
        </authorList>
    </citation>
    <scope>NUCLEOTIDE SEQUENCE [LARGE SCALE GENOMIC DNA]</scope>
    <source>
        <strain evidence="3 4">NIES-23</strain>
    </source>
</reference>
<feature type="transmembrane region" description="Helical" evidence="1">
    <location>
        <begin position="174"/>
        <end position="199"/>
    </location>
</feature>
<feature type="transmembrane region" description="Helical" evidence="1">
    <location>
        <begin position="7"/>
        <end position="26"/>
    </location>
</feature>
<proteinExistence type="predicted"/>
<dbReference type="PANTHER" id="PTHR34301:SF8">
    <property type="entry name" value="ATPASE DOMAIN-CONTAINING PROTEIN"/>
    <property type="match status" value="1"/>
</dbReference>
<evidence type="ECO:0000313" key="4">
    <source>
        <dbReference type="Proteomes" id="UP000217507"/>
    </source>
</evidence>
<keyword evidence="1" id="KW-0812">Transmembrane</keyword>
<dbReference type="SUPFAM" id="SSF52540">
    <property type="entry name" value="P-loop containing nucleoside triphosphate hydrolases"/>
    <property type="match status" value="1"/>
</dbReference>
<dbReference type="Pfam" id="PF20703">
    <property type="entry name" value="nSTAND1"/>
    <property type="match status" value="1"/>
</dbReference>
<evidence type="ECO:0000256" key="1">
    <source>
        <dbReference type="SAM" id="Phobius"/>
    </source>
</evidence>
<evidence type="ECO:0000259" key="2">
    <source>
        <dbReference type="Pfam" id="PF20703"/>
    </source>
</evidence>
<evidence type="ECO:0000313" key="3">
    <source>
        <dbReference type="EMBL" id="BAY71811.1"/>
    </source>
</evidence>
<feature type="transmembrane region" description="Helical" evidence="1">
    <location>
        <begin position="146"/>
        <end position="168"/>
    </location>
</feature>
<feature type="transmembrane region" description="Helical" evidence="1">
    <location>
        <begin position="238"/>
        <end position="260"/>
    </location>
</feature>
<dbReference type="Proteomes" id="UP000217507">
    <property type="component" value="Chromosome"/>
</dbReference>
<sequence>MSNKSPTSGFWIYVAECVRLLYWAYFKPYTYERWLRDIHPELQPRNNPFDKKAEFRANPRLRRYAGQVWWVTLLVPFFVVLLIAPVYTLVSGESSRWFFSFIFFLGWVIGMCLEPVRDKYKLAIFFLAFLTTILRSIFLSGLAVGVVFGLAVGVVFGLAVGVVFGVAFDLALGVALGVAGGLAVGVVGDMAFGLALGVVRGVALGLAFGLAFGLVIGVAVDVAIGVVFGVVISVALGVVISVAIGVVFGVAFGVAFGLALILGVLRFYFWLVELLWTLFLFFFSPNGKQVNCLRYIPPRFDELIILPLPFLDQMIVEAYRENPSSARETIDYLTTSTNQQKVAVRATIGITADILNGCQRLEDILDIANQLTWIPSPPPKELGLVLPQFLDISQSVRASQAATTSYRRYELLNPPINALQELKNNLAFGKNASLATKFGSIAERWLRILQTAQRILEETAKQSQEIRQVYIAGNSLEPQTAKYRFKGRIDIFREIETLTLSDQSQVLLLYGGRRTGKTSALKYLPYRIAPDIIPLLVDLQGTASATTLKGFAENLARQIIDTARRLPRTINLPNPDAYKLAEDPFPALQTWLGEIERSNSGKRFLLCLDEFERLSEVVNATNSRAPLNFIRHLLQHQKQWILLFSGSHQLSELDAYWSDYLINTRALRMTYLQESEARELILKPVEDFTNIYEPEAVDMIIQITRCQPYLVQLVCYELVELLNRDIRANRRQPNTAKATVADVQDIIPTVLERGDQYFRELWTSLENKDQSLLRRLIDGETPTPQDSKVVKKLARKEILTPEGNAFQVPLVQKFVEYLLEEE</sequence>
<organism evidence="3 4">
    <name type="scientific">Trichormus variabilis NIES-23</name>
    <dbReference type="NCBI Taxonomy" id="1973479"/>
    <lineage>
        <taxon>Bacteria</taxon>
        <taxon>Bacillati</taxon>
        <taxon>Cyanobacteriota</taxon>
        <taxon>Cyanophyceae</taxon>
        <taxon>Nostocales</taxon>
        <taxon>Nostocaceae</taxon>
        <taxon>Trichormus</taxon>
    </lineage>
</organism>
<keyword evidence="1" id="KW-1133">Transmembrane helix</keyword>
<dbReference type="InterPro" id="IPR049052">
    <property type="entry name" value="nSTAND1"/>
</dbReference>
<dbReference type="AlphaFoldDB" id="A0A1Z4KSC1"/>
<feature type="domain" description="Novel STAND NTPase 1" evidence="2">
    <location>
        <begin position="566"/>
        <end position="815"/>
    </location>
</feature>
<feature type="transmembrane region" description="Helical" evidence="1">
    <location>
        <begin position="122"/>
        <end position="139"/>
    </location>
</feature>
<gene>
    <name evidence="3" type="ORF">NIES23_46330</name>
</gene>
<dbReference type="EMBL" id="AP018216">
    <property type="protein sequence ID" value="BAY71811.1"/>
    <property type="molecule type" value="Genomic_DNA"/>
</dbReference>
<feature type="transmembrane region" description="Helical" evidence="1">
    <location>
        <begin position="97"/>
        <end position="116"/>
    </location>
</feature>
<dbReference type="Gene3D" id="3.40.50.300">
    <property type="entry name" value="P-loop containing nucleotide triphosphate hydrolases"/>
    <property type="match status" value="1"/>
</dbReference>
<dbReference type="PANTHER" id="PTHR34301">
    <property type="entry name" value="DNA-BINDING PROTEIN-RELATED"/>
    <property type="match status" value="1"/>
</dbReference>
<feature type="transmembrane region" description="Helical" evidence="1">
    <location>
        <begin position="206"/>
        <end position="232"/>
    </location>
</feature>
<dbReference type="InterPro" id="IPR027417">
    <property type="entry name" value="P-loop_NTPase"/>
</dbReference>
<name>A0A1Z4KSC1_ANAVA</name>